<dbReference type="Gene3D" id="3.10.129.10">
    <property type="entry name" value="Hotdog Thioesterase"/>
    <property type="match status" value="1"/>
</dbReference>
<dbReference type="PANTHER" id="PTHR36934:SF1">
    <property type="entry name" value="THIOESTERASE DOMAIN-CONTAINING PROTEIN"/>
    <property type="match status" value="1"/>
</dbReference>
<dbReference type="SUPFAM" id="SSF54637">
    <property type="entry name" value="Thioesterase/thiol ester dehydrase-isomerase"/>
    <property type="match status" value="1"/>
</dbReference>
<dbReference type="InterPro" id="IPR054485">
    <property type="entry name" value="FlK-like_dom"/>
</dbReference>
<proteinExistence type="predicted"/>
<dbReference type="AlphaFoldDB" id="A0A644U5U0"/>
<reference evidence="2" key="1">
    <citation type="submission" date="2019-08" db="EMBL/GenBank/DDBJ databases">
        <authorList>
            <person name="Kucharzyk K."/>
            <person name="Murdoch R.W."/>
            <person name="Higgins S."/>
            <person name="Loffler F."/>
        </authorList>
    </citation>
    <scope>NUCLEOTIDE SEQUENCE</scope>
</reference>
<protein>
    <recommendedName>
        <fullName evidence="1">Fluoroacetyl-CoA-specific thioesterase-like domain-containing protein</fullName>
    </recommendedName>
</protein>
<dbReference type="EMBL" id="VSSQ01000079">
    <property type="protein sequence ID" value="MPL74296.1"/>
    <property type="molecule type" value="Genomic_DNA"/>
</dbReference>
<feature type="domain" description="Fluoroacetyl-CoA-specific thioesterase-like" evidence="1">
    <location>
        <begin position="18"/>
        <end position="118"/>
    </location>
</feature>
<dbReference type="PIRSF" id="PIRSF014972">
    <property type="entry name" value="FlK"/>
    <property type="match status" value="1"/>
</dbReference>
<accession>A0A644U5U0</accession>
<evidence type="ECO:0000313" key="2">
    <source>
        <dbReference type="EMBL" id="MPL74296.1"/>
    </source>
</evidence>
<gene>
    <name evidence="2" type="ORF">SDC9_20107</name>
</gene>
<evidence type="ECO:0000259" key="1">
    <source>
        <dbReference type="Pfam" id="PF22636"/>
    </source>
</evidence>
<name>A0A644U5U0_9ZZZZ</name>
<organism evidence="2">
    <name type="scientific">bioreactor metagenome</name>
    <dbReference type="NCBI Taxonomy" id="1076179"/>
    <lineage>
        <taxon>unclassified sequences</taxon>
        <taxon>metagenomes</taxon>
        <taxon>ecological metagenomes</taxon>
    </lineage>
</organism>
<dbReference type="PANTHER" id="PTHR36934">
    <property type="entry name" value="BLR0278 PROTEIN"/>
    <property type="match status" value="1"/>
</dbReference>
<comment type="caution">
    <text evidence="2">The sequence shown here is derived from an EMBL/GenBank/DDBJ whole genome shotgun (WGS) entry which is preliminary data.</text>
</comment>
<sequence>MTLAEITIGVKGRAEKIVDQTNTAKTMGSGSLDVFATPALVAMMEEAAVSALNLGEEQSSVGVSLDIKHTAATPLGMKVWADAELIEVDRRRLVFKLEAYDDKELIGSGTHERFIIDVEKFMIKTQAKSGERE</sequence>
<dbReference type="InterPro" id="IPR029069">
    <property type="entry name" value="HotDog_dom_sf"/>
</dbReference>
<dbReference type="Pfam" id="PF22636">
    <property type="entry name" value="FlK"/>
    <property type="match status" value="1"/>
</dbReference>
<dbReference type="InterPro" id="IPR025540">
    <property type="entry name" value="FlK"/>
</dbReference>